<dbReference type="Proteomes" id="UP000248817">
    <property type="component" value="Unassembled WGS sequence"/>
</dbReference>
<evidence type="ECO:0000313" key="2">
    <source>
        <dbReference type="EMBL" id="PYI28590.1"/>
    </source>
</evidence>
<feature type="compositionally biased region" description="Basic and acidic residues" evidence="1">
    <location>
        <begin position="255"/>
        <end position="266"/>
    </location>
</feature>
<feature type="compositionally biased region" description="Acidic residues" evidence="1">
    <location>
        <begin position="236"/>
        <end position="246"/>
    </location>
</feature>
<proteinExistence type="predicted"/>
<sequence length="287" mass="32127">MSFAGTWSLTPEFASEHSSEVALGNIIADPCAPDSPLQQVKPEDLTDFPIVQDEDAEGRYRLQSFDGSPLDLGVGARILHSLSFAVWHQRPAGEFADHCAVGVRTRKLAPNFPWIELRPFLERQSTLAYLISGRPLYVVSGIMIARNFRRHALRNQQPRTDLGFGFGNTPVQSFVHFTGTSPPIRDNDFELNDVLFAYRLHKVTLDSGPQEPQIQAQVYRSPAAFASVHHDRTYSSEEEGEEEEETGSGPGQAVRVDEMTSEDWSHHDFQILPSVREETQGQTHTPN</sequence>
<organism evidence="2 3">
    <name type="scientific">Aspergillus indologenus CBS 114.80</name>
    <dbReference type="NCBI Taxonomy" id="1450541"/>
    <lineage>
        <taxon>Eukaryota</taxon>
        <taxon>Fungi</taxon>
        <taxon>Dikarya</taxon>
        <taxon>Ascomycota</taxon>
        <taxon>Pezizomycotina</taxon>
        <taxon>Eurotiomycetes</taxon>
        <taxon>Eurotiomycetidae</taxon>
        <taxon>Eurotiales</taxon>
        <taxon>Aspergillaceae</taxon>
        <taxon>Aspergillus</taxon>
        <taxon>Aspergillus subgen. Circumdati</taxon>
    </lineage>
</organism>
<evidence type="ECO:0000313" key="3">
    <source>
        <dbReference type="Proteomes" id="UP000248817"/>
    </source>
</evidence>
<reference evidence="2 3" key="1">
    <citation type="submission" date="2018-02" db="EMBL/GenBank/DDBJ databases">
        <title>The genomes of Aspergillus section Nigri reveals drivers in fungal speciation.</title>
        <authorList>
            <consortium name="DOE Joint Genome Institute"/>
            <person name="Vesth T.C."/>
            <person name="Nybo J."/>
            <person name="Theobald S."/>
            <person name="Brandl J."/>
            <person name="Frisvad J.C."/>
            <person name="Nielsen K.F."/>
            <person name="Lyhne E.K."/>
            <person name="Kogle M.E."/>
            <person name="Kuo A."/>
            <person name="Riley R."/>
            <person name="Clum A."/>
            <person name="Nolan M."/>
            <person name="Lipzen A."/>
            <person name="Salamov A."/>
            <person name="Henrissat B."/>
            <person name="Wiebenga A."/>
            <person name="De vries R.P."/>
            <person name="Grigoriev I.V."/>
            <person name="Mortensen U.H."/>
            <person name="Andersen M.R."/>
            <person name="Baker S.E."/>
        </authorList>
    </citation>
    <scope>NUCLEOTIDE SEQUENCE [LARGE SCALE GENOMIC DNA]</scope>
    <source>
        <strain evidence="2 3">CBS 114.80</strain>
    </source>
</reference>
<feature type="region of interest" description="Disordered" evidence="1">
    <location>
        <begin position="229"/>
        <end position="266"/>
    </location>
</feature>
<keyword evidence="3" id="KW-1185">Reference proteome</keyword>
<protein>
    <submittedName>
        <fullName evidence="2">Uncharacterized protein</fullName>
    </submittedName>
</protein>
<name>A0A2V5IJ88_9EURO</name>
<evidence type="ECO:0000256" key="1">
    <source>
        <dbReference type="SAM" id="MobiDB-lite"/>
    </source>
</evidence>
<gene>
    <name evidence="2" type="ORF">BP00DRAFT_480917</name>
</gene>
<dbReference type="AlphaFoldDB" id="A0A2V5IJ88"/>
<accession>A0A2V5IJ88</accession>
<dbReference type="EMBL" id="KZ825545">
    <property type="protein sequence ID" value="PYI28590.1"/>
    <property type="molecule type" value="Genomic_DNA"/>
</dbReference>